<keyword evidence="3" id="KW-1185">Reference proteome</keyword>
<dbReference type="AlphaFoldDB" id="A0A4U8UWT0"/>
<feature type="transmembrane region" description="Helical" evidence="1">
    <location>
        <begin position="27"/>
        <end position="49"/>
    </location>
</feature>
<evidence type="ECO:0000256" key="1">
    <source>
        <dbReference type="SAM" id="Phobius"/>
    </source>
</evidence>
<keyword evidence="1" id="KW-0472">Membrane</keyword>
<reference evidence="2 3" key="2">
    <citation type="journal article" date="2019" name="G3 (Bethesda)">
        <title>Hybrid Assembly of the Genome of the Entomopathogenic Nematode Steinernema carpocapsae Identifies the X-Chromosome.</title>
        <authorList>
            <person name="Serra L."/>
            <person name="Macchietto M."/>
            <person name="Macias-Munoz A."/>
            <person name="McGill C.J."/>
            <person name="Rodriguez I.M."/>
            <person name="Rodriguez B."/>
            <person name="Murad R."/>
            <person name="Mortazavi A."/>
        </authorList>
    </citation>
    <scope>NUCLEOTIDE SEQUENCE [LARGE SCALE GENOMIC DNA]</scope>
    <source>
        <strain evidence="2 3">ALL</strain>
    </source>
</reference>
<evidence type="ECO:0000313" key="3">
    <source>
        <dbReference type="Proteomes" id="UP000298663"/>
    </source>
</evidence>
<comment type="caution">
    <text evidence="2">The sequence shown here is derived from an EMBL/GenBank/DDBJ whole genome shotgun (WGS) entry which is preliminary data.</text>
</comment>
<keyword evidence="1" id="KW-0812">Transmembrane</keyword>
<reference evidence="2 3" key="1">
    <citation type="journal article" date="2015" name="Genome Biol.">
        <title>Comparative genomics of Steinernema reveals deeply conserved gene regulatory networks.</title>
        <authorList>
            <person name="Dillman A.R."/>
            <person name="Macchietto M."/>
            <person name="Porter C.F."/>
            <person name="Rogers A."/>
            <person name="Williams B."/>
            <person name="Antoshechkin I."/>
            <person name="Lee M.M."/>
            <person name="Goodwin Z."/>
            <person name="Lu X."/>
            <person name="Lewis E.E."/>
            <person name="Goodrich-Blair H."/>
            <person name="Stock S.P."/>
            <person name="Adams B.J."/>
            <person name="Sternberg P.W."/>
            <person name="Mortazavi A."/>
        </authorList>
    </citation>
    <scope>NUCLEOTIDE SEQUENCE [LARGE SCALE GENOMIC DNA]</scope>
    <source>
        <strain evidence="2 3">ALL</strain>
    </source>
</reference>
<name>A0A4U8UWT0_STECR</name>
<gene>
    <name evidence="2" type="ORF">L596_004706</name>
</gene>
<organism evidence="2 3">
    <name type="scientific">Steinernema carpocapsae</name>
    <name type="common">Entomopathogenic nematode</name>
    <dbReference type="NCBI Taxonomy" id="34508"/>
    <lineage>
        <taxon>Eukaryota</taxon>
        <taxon>Metazoa</taxon>
        <taxon>Ecdysozoa</taxon>
        <taxon>Nematoda</taxon>
        <taxon>Chromadorea</taxon>
        <taxon>Rhabditida</taxon>
        <taxon>Tylenchina</taxon>
        <taxon>Panagrolaimomorpha</taxon>
        <taxon>Strongyloidoidea</taxon>
        <taxon>Steinernematidae</taxon>
        <taxon>Steinernema</taxon>
    </lineage>
</organism>
<accession>A0A4U8UWT0</accession>
<protein>
    <submittedName>
        <fullName evidence="2">Uncharacterized protein</fullName>
    </submittedName>
</protein>
<dbReference type="Proteomes" id="UP000298663">
    <property type="component" value="Unassembled WGS sequence"/>
</dbReference>
<proteinExistence type="predicted"/>
<evidence type="ECO:0000313" key="2">
    <source>
        <dbReference type="EMBL" id="TMS37861.1"/>
    </source>
</evidence>
<keyword evidence="1" id="KW-1133">Transmembrane helix</keyword>
<sequence length="132" mass="14879">MLLSVKAFNRSYPTLLILSFKCIRKKVLLSVVALALNGIVQIILAISTFECAFLSSTHAPPCFLDQNCERRSKTETFQGPYVFRQEFPIVCRKENKEAVLIRECTCALQQYKQLSSRSQTLLWPTIGGFGVG</sequence>
<dbReference type="EMBL" id="AZBU02000001">
    <property type="protein sequence ID" value="TMS37861.1"/>
    <property type="molecule type" value="Genomic_DNA"/>
</dbReference>